<dbReference type="SUPFAM" id="SSF54975">
    <property type="entry name" value="Acylphosphatase/BLUF domain-like"/>
    <property type="match status" value="1"/>
</dbReference>
<comment type="function">
    <text evidence="9">Involved in the maturation of [NiFe] hydrogenases. Along with HypE, it catalyzes the synthesis of the CN ligands of the active site iron of [NiFe]-hydrogenases. HypF functions as a carbamoyl transferase using carbamoylphosphate as a substrate and transferring the carboxamido moiety in an ATP-dependent reaction to the thiolate of the C-terminal cysteine of HypE yielding a protein-S-carboxamide.</text>
</comment>
<dbReference type="InterPro" id="IPR004421">
    <property type="entry name" value="Carbamoyltransferase_HypF"/>
</dbReference>
<dbReference type="RefSeq" id="WP_062661489.1">
    <property type="nucleotide sequence ID" value="NZ_FIZX01000001.1"/>
</dbReference>
<feature type="domain" description="Acylphosphatase-like" evidence="11">
    <location>
        <begin position="3"/>
        <end position="91"/>
    </location>
</feature>
<dbReference type="FunFam" id="3.30.420.40:FF:000124">
    <property type="entry name" value="Carbamoyltransferase HypF"/>
    <property type="match status" value="1"/>
</dbReference>
<dbReference type="GO" id="GO:0016874">
    <property type="term" value="F:ligase activity"/>
    <property type="evidence" value="ECO:0007669"/>
    <property type="project" value="UniProtKB-UniRule"/>
</dbReference>
<dbReference type="Pfam" id="PF22521">
    <property type="entry name" value="HypF_C_2"/>
    <property type="match status" value="1"/>
</dbReference>
<evidence type="ECO:0000256" key="7">
    <source>
        <dbReference type="ARBA" id="ARBA00048220"/>
    </source>
</evidence>
<dbReference type="InterPro" id="IPR011125">
    <property type="entry name" value="Znf_HypF"/>
</dbReference>
<dbReference type="PIRSF" id="PIRSF006256">
    <property type="entry name" value="CMPcnvr_hdrg_mat"/>
    <property type="match status" value="1"/>
</dbReference>
<dbReference type="InterPro" id="IPR041440">
    <property type="entry name" value="HypF_C"/>
</dbReference>
<dbReference type="PANTHER" id="PTHR42959:SF1">
    <property type="entry name" value="CARBAMOYLTRANSFERASE HYPF"/>
    <property type="match status" value="1"/>
</dbReference>
<dbReference type="Pfam" id="PF00708">
    <property type="entry name" value="Acylphosphatase"/>
    <property type="match status" value="1"/>
</dbReference>
<dbReference type="GO" id="GO:0003998">
    <property type="term" value="F:acylphosphatase activity"/>
    <property type="evidence" value="ECO:0007669"/>
    <property type="project" value="UniProtKB-EC"/>
</dbReference>
<evidence type="ECO:0000256" key="5">
    <source>
        <dbReference type="ARBA" id="ARBA00022771"/>
    </source>
</evidence>
<keyword evidence="3" id="KW-0436">Ligase</keyword>
<feature type="active site" evidence="10">
    <location>
        <position position="18"/>
    </location>
</feature>
<dbReference type="InterPro" id="IPR036046">
    <property type="entry name" value="Acylphosphatase-like_dom_sf"/>
</dbReference>
<name>A0A128EXV5_9GAMM</name>
<dbReference type="Pfam" id="PF07503">
    <property type="entry name" value="zf-HYPF"/>
    <property type="match status" value="2"/>
</dbReference>
<dbReference type="Proteomes" id="UP000071641">
    <property type="component" value="Unassembled WGS sequence"/>
</dbReference>
<dbReference type="GO" id="GO:0016743">
    <property type="term" value="F:carboxyl- or carbamoyltransferase activity"/>
    <property type="evidence" value="ECO:0007669"/>
    <property type="project" value="UniProtKB-UniRule"/>
</dbReference>
<organism evidence="13 14">
    <name type="scientific">Grimontia celer</name>
    <dbReference type="NCBI Taxonomy" id="1796497"/>
    <lineage>
        <taxon>Bacteria</taxon>
        <taxon>Pseudomonadati</taxon>
        <taxon>Pseudomonadota</taxon>
        <taxon>Gammaproteobacteria</taxon>
        <taxon>Vibrionales</taxon>
        <taxon>Vibrionaceae</taxon>
        <taxon>Grimontia</taxon>
    </lineage>
</organism>
<protein>
    <recommendedName>
        <fullName evidence="8 9">Carbamoyltransferase HypF</fullName>
        <ecNumber evidence="9">6.2.-.-</ecNumber>
    </recommendedName>
</protein>
<dbReference type="Gene3D" id="3.30.420.40">
    <property type="match status" value="1"/>
</dbReference>
<dbReference type="EC" id="6.2.-.-" evidence="9"/>
<keyword evidence="5" id="KW-0863">Zinc-finger</keyword>
<feature type="active site" evidence="10">
    <location>
        <position position="36"/>
    </location>
</feature>
<dbReference type="AlphaFoldDB" id="A0A128EXV5"/>
<evidence type="ECO:0000256" key="9">
    <source>
        <dbReference type="PIRNR" id="PIRNR006256"/>
    </source>
</evidence>
<dbReference type="EMBL" id="FIZX01000001">
    <property type="protein sequence ID" value="CZF78841.1"/>
    <property type="molecule type" value="Genomic_DNA"/>
</dbReference>
<evidence type="ECO:0000256" key="6">
    <source>
        <dbReference type="ARBA" id="ARBA00022833"/>
    </source>
</evidence>
<evidence type="ECO:0000256" key="2">
    <source>
        <dbReference type="ARBA" id="ARBA00008097"/>
    </source>
</evidence>
<evidence type="ECO:0000256" key="10">
    <source>
        <dbReference type="PROSITE-ProRule" id="PRU00520"/>
    </source>
</evidence>
<dbReference type="OrthoDB" id="9808093at2"/>
<evidence type="ECO:0000256" key="8">
    <source>
        <dbReference type="ARBA" id="ARBA00072168"/>
    </source>
</evidence>
<dbReference type="SUPFAM" id="SSF55821">
    <property type="entry name" value="YrdC/RibB"/>
    <property type="match status" value="1"/>
</dbReference>
<dbReference type="STRING" id="1796497.GCE9029_01087"/>
<keyword evidence="6" id="KW-0862">Zinc</keyword>
<keyword evidence="13" id="KW-0808">Transferase</keyword>
<feature type="domain" description="YrdC-like" evidence="12">
    <location>
        <begin position="206"/>
        <end position="400"/>
    </location>
</feature>
<dbReference type="PANTHER" id="PTHR42959">
    <property type="entry name" value="CARBAMOYLTRANSFERASE"/>
    <property type="match status" value="1"/>
</dbReference>
<evidence type="ECO:0000313" key="13">
    <source>
        <dbReference type="EMBL" id="CZF78841.1"/>
    </source>
</evidence>
<dbReference type="GO" id="GO:0003725">
    <property type="term" value="F:double-stranded RNA binding"/>
    <property type="evidence" value="ECO:0007669"/>
    <property type="project" value="InterPro"/>
</dbReference>
<keyword evidence="10" id="KW-0378">Hydrolase</keyword>
<sequence>MTGFRIRIRGVVQGVGFRPTVWRVARGLSLQGHVLNDGEGVIVELWCDETLAIKFVRALELECPPLATITSVDIDSASLTSPPPDSFEIVESHESAQISAGIPVDAAVCPQCIEETLDPSSRRYRYPFTNCTHCGPRLTITKALPYDRPKTSMATFPLCDACEQEYQNPANRRFHAQPVACADCGPTLRLFDENQRKIEPDSIGATDAIEVAASLLKQGKIIAVKGLGGFHLACDATNNDAVSELRRRKKRPAKPFAVMMRDMEQVMTHCLASEEGAQSLRSAASPVVIMPLRNVTTSHHESIGPEISPYVAPDLAELGVMLPSTPLHLLLCRDADIPLVMTSANLSGNPQCTGNDEAFSELEGIADFWLVHNRDIVIRADDSVLRQTELGLQVIRRARGLAPSPIPLPKGFDQAPQVLALGGEVKNAFCLLSGHGAILSQYIGDLESLKVWDDFQYTLAHYQSLYRFKPERIAVDCHPEYIATKFAKSTFDTKALVEVQHHHAHIAACMGENNLPIDHEKVLGVVLDGLGFGSDGTFWGGEFLLADYLGFERIGHLLPVSLPGGNQAIIQPWRNLVAWLNKSNVDEEQKSALFAQLNIDGKDINTLTAMIDNGLNSPRSTSTGRLFDAVSAALSVCIHQQSYEGQAAIELEALANQSTLSEQAGYPFNILCGSSTQMDPSPMWAILLEDLLSGAALSTIAMKFHLGLAEAISKMVVRLSQSLDFPAKVALSGGVFQNKLLLEQTVIRLKQQGVEVLIHQQVPANDGGLAFGQALIAAAVSLSGNTVEQRA</sequence>
<keyword evidence="4" id="KW-0479">Metal-binding</keyword>
<comment type="catalytic activity">
    <reaction evidence="10">
        <text>an acyl phosphate + H2O = a carboxylate + phosphate + H(+)</text>
        <dbReference type="Rhea" id="RHEA:14965"/>
        <dbReference type="ChEBI" id="CHEBI:15377"/>
        <dbReference type="ChEBI" id="CHEBI:15378"/>
        <dbReference type="ChEBI" id="CHEBI:29067"/>
        <dbReference type="ChEBI" id="CHEBI:43474"/>
        <dbReference type="ChEBI" id="CHEBI:59918"/>
        <dbReference type="EC" id="3.6.1.7"/>
    </reaction>
</comment>
<dbReference type="Pfam" id="PF17788">
    <property type="entry name" value="HypF_C"/>
    <property type="match status" value="1"/>
</dbReference>
<evidence type="ECO:0000259" key="11">
    <source>
        <dbReference type="PROSITE" id="PS51160"/>
    </source>
</evidence>
<dbReference type="InterPro" id="IPR006070">
    <property type="entry name" value="Sua5-like_dom"/>
</dbReference>
<proteinExistence type="inferred from homology"/>
<evidence type="ECO:0000259" key="12">
    <source>
        <dbReference type="PROSITE" id="PS51163"/>
    </source>
</evidence>
<dbReference type="InterPro" id="IPR017945">
    <property type="entry name" value="DHBP_synth_RibB-like_a/b_dom"/>
</dbReference>
<dbReference type="NCBIfam" id="TIGR00143">
    <property type="entry name" value="hypF"/>
    <property type="match status" value="1"/>
</dbReference>
<dbReference type="PROSITE" id="PS51160">
    <property type="entry name" value="ACYLPHOSPHATASE_3"/>
    <property type="match status" value="1"/>
</dbReference>
<dbReference type="GO" id="GO:0051604">
    <property type="term" value="P:protein maturation"/>
    <property type="evidence" value="ECO:0007669"/>
    <property type="project" value="TreeGrafter"/>
</dbReference>
<dbReference type="GO" id="GO:0008270">
    <property type="term" value="F:zinc ion binding"/>
    <property type="evidence" value="ECO:0007669"/>
    <property type="project" value="UniProtKB-KW"/>
</dbReference>
<accession>A0A128EXV5</accession>
<dbReference type="Gene3D" id="3.30.420.360">
    <property type="match status" value="1"/>
</dbReference>
<comment type="catalytic activity">
    <reaction evidence="7 9">
        <text>C-terminal L-cysteinyl-[HypE protein] + carbamoyl phosphate + ATP + H2O = C-terminal S-carboxamide-L-cysteinyl-[HypE protein] + AMP + phosphate + diphosphate + H(+)</text>
        <dbReference type="Rhea" id="RHEA:55636"/>
        <dbReference type="Rhea" id="RHEA-COMP:14247"/>
        <dbReference type="Rhea" id="RHEA-COMP:14392"/>
        <dbReference type="ChEBI" id="CHEBI:15377"/>
        <dbReference type="ChEBI" id="CHEBI:15378"/>
        <dbReference type="ChEBI" id="CHEBI:30616"/>
        <dbReference type="ChEBI" id="CHEBI:33019"/>
        <dbReference type="ChEBI" id="CHEBI:43474"/>
        <dbReference type="ChEBI" id="CHEBI:58228"/>
        <dbReference type="ChEBI" id="CHEBI:76913"/>
        <dbReference type="ChEBI" id="CHEBI:139126"/>
        <dbReference type="ChEBI" id="CHEBI:456215"/>
    </reaction>
</comment>
<dbReference type="Pfam" id="PF01300">
    <property type="entry name" value="Sua5_yciO_yrdC"/>
    <property type="match status" value="1"/>
</dbReference>
<dbReference type="InterPro" id="IPR051060">
    <property type="entry name" value="Carbamoyltrans_HypF-like"/>
</dbReference>
<evidence type="ECO:0000313" key="14">
    <source>
        <dbReference type="Proteomes" id="UP000071641"/>
    </source>
</evidence>
<keyword evidence="14" id="KW-1185">Reference proteome</keyword>
<dbReference type="Gene3D" id="3.90.870.50">
    <property type="match status" value="1"/>
</dbReference>
<comment type="pathway">
    <text evidence="1 9">Protein modification; [NiFe] hydrogenase maturation.</text>
</comment>
<dbReference type="PROSITE" id="PS51163">
    <property type="entry name" value="YRDC"/>
    <property type="match status" value="1"/>
</dbReference>
<dbReference type="PROSITE" id="PS00150">
    <property type="entry name" value="ACYLPHOSPHATASE_1"/>
    <property type="match status" value="1"/>
</dbReference>
<evidence type="ECO:0000256" key="1">
    <source>
        <dbReference type="ARBA" id="ARBA00004711"/>
    </source>
</evidence>
<dbReference type="UniPathway" id="UPA00335"/>
<dbReference type="InterPro" id="IPR017968">
    <property type="entry name" value="Acylphosphatase_CS"/>
</dbReference>
<reference evidence="14" key="1">
    <citation type="submission" date="2016-02" db="EMBL/GenBank/DDBJ databases">
        <authorList>
            <person name="Rodrigo-Torres Lidia"/>
            <person name="Arahal R.David."/>
        </authorList>
    </citation>
    <scope>NUCLEOTIDE SEQUENCE [LARGE SCALE GENOMIC DNA]</scope>
    <source>
        <strain evidence="14">CECT 9029</strain>
    </source>
</reference>
<comment type="similarity">
    <text evidence="2 9">Belongs to the carbamoyltransferase HypF family.</text>
</comment>
<evidence type="ECO:0000256" key="4">
    <source>
        <dbReference type="ARBA" id="ARBA00022723"/>
    </source>
</evidence>
<gene>
    <name evidence="13" type="primary">hypF</name>
    <name evidence="13" type="ORF">GCE9029_01087</name>
</gene>
<dbReference type="Gene3D" id="3.30.110.120">
    <property type="match status" value="1"/>
</dbReference>
<dbReference type="InterPro" id="IPR055128">
    <property type="entry name" value="HypF_C_2"/>
</dbReference>
<dbReference type="InterPro" id="IPR001792">
    <property type="entry name" value="Acylphosphatase-like_dom"/>
</dbReference>
<evidence type="ECO:0000256" key="3">
    <source>
        <dbReference type="ARBA" id="ARBA00022598"/>
    </source>
</evidence>